<dbReference type="PROSITE" id="PS51186">
    <property type="entry name" value="GNAT"/>
    <property type="match status" value="1"/>
</dbReference>
<dbReference type="InterPro" id="IPR000182">
    <property type="entry name" value="GNAT_dom"/>
</dbReference>
<keyword evidence="2" id="KW-0808">Transferase</keyword>
<dbReference type="SUPFAM" id="SSF55729">
    <property type="entry name" value="Acyl-CoA N-acyltransferases (Nat)"/>
    <property type="match status" value="1"/>
</dbReference>
<sequence length="163" mass="19470">MEIELIPVTVQEKERLSNMYQFYHYDFSRYTNEDLYDDGTYGVNIDFYWEDDPRWNPYFIVSSGAIVGFLVVLFENLDTDPDPTHVIYDFMILKKYRRNGIGRTAAKQAFGLFKANWKVAQMESNISAISFWRKVISEFSKNNYTERYMEDSKKYIQEFSTKN</sequence>
<dbReference type="Gene3D" id="3.40.630.30">
    <property type="match status" value="1"/>
</dbReference>
<evidence type="ECO:0000313" key="3">
    <source>
        <dbReference type="Proteomes" id="UP000187074"/>
    </source>
</evidence>
<dbReference type="Proteomes" id="UP000187074">
    <property type="component" value="Unassembled WGS sequence"/>
</dbReference>
<organism evidence="2 3">
    <name type="scientific">Paenibacillus lautus</name>
    <name type="common">Bacillus lautus</name>
    <dbReference type="NCBI Taxonomy" id="1401"/>
    <lineage>
        <taxon>Bacteria</taxon>
        <taxon>Bacillati</taxon>
        <taxon>Bacillota</taxon>
        <taxon>Bacilli</taxon>
        <taxon>Bacillales</taxon>
        <taxon>Paenibacillaceae</taxon>
        <taxon>Paenibacillus</taxon>
    </lineage>
</organism>
<accession>A0A1R1ATT3</accession>
<feature type="domain" description="N-acetyltransferase" evidence="1">
    <location>
        <begin position="3"/>
        <end position="154"/>
    </location>
</feature>
<name>A0A1R1ATT3_PAELA</name>
<dbReference type="GO" id="GO:0016747">
    <property type="term" value="F:acyltransferase activity, transferring groups other than amino-acyl groups"/>
    <property type="evidence" value="ECO:0007669"/>
    <property type="project" value="InterPro"/>
</dbReference>
<gene>
    <name evidence="2" type="ORF">BK123_28960</name>
</gene>
<proteinExistence type="predicted"/>
<dbReference type="STRING" id="1401.BK123_28960"/>
<dbReference type="Pfam" id="PF00583">
    <property type="entry name" value="Acetyltransf_1"/>
    <property type="match status" value="1"/>
</dbReference>
<comment type="caution">
    <text evidence="2">The sequence shown here is derived from an EMBL/GenBank/DDBJ whole genome shotgun (WGS) entry which is preliminary data.</text>
</comment>
<reference evidence="2 3" key="1">
    <citation type="submission" date="2016-11" db="EMBL/GenBank/DDBJ databases">
        <title>Paenibacillus species isolates.</title>
        <authorList>
            <person name="Beno S.M."/>
        </authorList>
    </citation>
    <scope>NUCLEOTIDE SEQUENCE [LARGE SCALE GENOMIC DNA]</scope>
    <source>
        <strain evidence="2 3">FSL F4-0100</strain>
    </source>
</reference>
<dbReference type="InterPro" id="IPR016181">
    <property type="entry name" value="Acyl_CoA_acyltransferase"/>
</dbReference>
<evidence type="ECO:0000259" key="1">
    <source>
        <dbReference type="PROSITE" id="PS51186"/>
    </source>
</evidence>
<dbReference type="AlphaFoldDB" id="A0A1R1ATT3"/>
<dbReference type="OrthoDB" id="8479334at2"/>
<evidence type="ECO:0000313" key="2">
    <source>
        <dbReference type="EMBL" id="OME88982.1"/>
    </source>
</evidence>
<dbReference type="CDD" id="cd04301">
    <property type="entry name" value="NAT_SF"/>
    <property type="match status" value="1"/>
</dbReference>
<dbReference type="RefSeq" id="WP_076325806.1">
    <property type="nucleotide sequence ID" value="NZ_MRTF01000012.1"/>
</dbReference>
<dbReference type="EMBL" id="MRTF01000012">
    <property type="protein sequence ID" value="OME88982.1"/>
    <property type="molecule type" value="Genomic_DNA"/>
</dbReference>
<protein>
    <submittedName>
        <fullName evidence="2">GNAT family N-acetyltransferase</fullName>
    </submittedName>
</protein>